<feature type="transmembrane region" description="Helical" evidence="9">
    <location>
        <begin position="113"/>
        <end position="131"/>
    </location>
</feature>
<evidence type="ECO:0000256" key="9">
    <source>
        <dbReference type="SAM" id="Phobius"/>
    </source>
</evidence>
<comment type="subcellular location">
    <subcellularLocation>
        <location evidence="1">Membrane</location>
        <topology evidence="1">Multi-pass membrane protein</topology>
    </subcellularLocation>
</comment>
<evidence type="ECO:0000256" key="3">
    <source>
        <dbReference type="ARBA" id="ARBA00022553"/>
    </source>
</evidence>
<feature type="transmembrane region" description="Helical" evidence="9">
    <location>
        <begin position="72"/>
        <end position="93"/>
    </location>
</feature>
<dbReference type="GeneTree" id="ENSGT00390000017249"/>
<protein>
    <recommendedName>
        <fullName evidence="2">Tumor protein p53-inducible protein 11</fullName>
    </recommendedName>
    <alternativeName>
        <fullName evidence="7">p53-induced gene 11 protein</fullName>
    </alternativeName>
</protein>
<evidence type="ECO:0000256" key="5">
    <source>
        <dbReference type="ARBA" id="ARBA00022989"/>
    </source>
</evidence>
<dbReference type="Proteomes" id="UP000694397">
    <property type="component" value="Chromosome 11"/>
</dbReference>
<keyword evidence="11" id="KW-1185">Reference proteome</keyword>
<reference evidence="10" key="2">
    <citation type="submission" date="2025-08" db="UniProtKB">
        <authorList>
            <consortium name="Ensembl"/>
        </authorList>
    </citation>
    <scope>IDENTIFICATION</scope>
</reference>
<feature type="transmembrane region" description="Helical" evidence="9">
    <location>
        <begin position="143"/>
        <end position="162"/>
    </location>
</feature>
<evidence type="ECO:0000256" key="2">
    <source>
        <dbReference type="ARBA" id="ARBA00019449"/>
    </source>
</evidence>
<dbReference type="InterPro" id="IPR028266">
    <property type="entry name" value="TP53I11"/>
</dbReference>
<evidence type="ECO:0000256" key="6">
    <source>
        <dbReference type="ARBA" id="ARBA00023136"/>
    </source>
</evidence>
<keyword evidence="5 9" id="KW-1133">Transmembrane helix</keyword>
<evidence type="ECO:0000256" key="4">
    <source>
        <dbReference type="ARBA" id="ARBA00022692"/>
    </source>
</evidence>
<organism evidence="10 11">
    <name type="scientific">Scleropages formosus</name>
    <name type="common">Asian bonytongue</name>
    <name type="synonym">Osteoglossum formosum</name>
    <dbReference type="NCBI Taxonomy" id="113540"/>
    <lineage>
        <taxon>Eukaryota</taxon>
        <taxon>Metazoa</taxon>
        <taxon>Chordata</taxon>
        <taxon>Craniata</taxon>
        <taxon>Vertebrata</taxon>
        <taxon>Euteleostomi</taxon>
        <taxon>Actinopterygii</taxon>
        <taxon>Neopterygii</taxon>
        <taxon>Teleostei</taxon>
        <taxon>Osteoglossocephala</taxon>
        <taxon>Osteoglossomorpha</taxon>
        <taxon>Osteoglossiformes</taxon>
        <taxon>Osteoglossidae</taxon>
        <taxon>Scleropages</taxon>
    </lineage>
</organism>
<dbReference type="OrthoDB" id="6243248at2759"/>
<dbReference type="AlphaFoldDB" id="A0A8C9W606"/>
<evidence type="ECO:0000313" key="11">
    <source>
        <dbReference type="Proteomes" id="UP000694397"/>
    </source>
</evidence>
<dbReference type="Pfam" id="PF14936">
    <property type="entry name" value="p53-inducible11"/>
    <property type="match status" value="1"/>
</dbReference>
<sequence>MTNSSPAYGSMASKPHTQPMKKHSQTDLVSRLKTRKMLGVGGEDDDGEVHRSKISQVLGNETKFAGREPIGLRLWILISAVMLTLMALMAVVFPNHLYEMMFSEELSTTQVSLRLYGGALLSISLIVWNGLHTAEKVVIQWTLLMEACYFGVQFLVASVTVAEVGPVTSSSILLLVSHVLFLIISLSYYFHLGRRNKKP</sequence>
<dbReference type="PANTHER" id="PTHR31584:SF1">
    <property type="entry name" value="TUMOR PROTEIN P53-INDUCIBLE PROTEIN 11"/>
    <property type="match status" value="1"/>
</dbReference>
<reference evidence="10 11" key="1">
    <citation type="submission" date="2019-04" db="EMBL/GenBank/DDBJ databases">
        <authorList>
            <consortium name="Wellcome Sanger Institute Data Sharing"/>
        </authorList>
    </citation>
    <scope>NUCLEOTIDE SEQUENCE [LARGE SCALE GENOMIC DNA]</scope>
</reference>
<dbReference type="PANTHER" id="PTHR31584">
    <property type="entry name" value="TUMOR PROTEIN P53-INDUCIBLE PROTEIN 11"/>
    <property type="match status" value="1"/>
</dbReference>
<dbReference type="Ensembl" id="ENSSFOT00015065825.1">
    <property type="protein sequence ID" value="ENSSFOP00015070140.1"/>
    <property type="gene ID" value="ENSSFOG00015032032.1"/>
</dbReference>
<dbReference type="GO" id="GO:0016020">
    <property type="term" value="C:membrane"/>
    <property type="evidence" value="ECO:0007669"/>
    <property type="project" value="UniProtKB-SubCell"/>
</dbReference>
<evidence type="ECO:0000256" key="8">
    <source>
        <dbReference type="SAM" id="MobiDB-lite"/>
    </source>
</evidence>
<proteinExistence type="predicted"/>
<feature type="region of interest" description="Disordered" evidence="8">
    <location>
        <begin position="1"/>
        <end position="26"/>
    </location>
</feature>
<keyword evidence="3" id="KW-0597">Phosphoprotein</keyword>
<gene>
    <name evidence="10" type="primary">TP53I11</name>
</gene>
<evidence type="ECO:0000256" key="7">
    <source>
        <dbReference type="ARBA" id="ARBA00032100"/>
    </source>
</evidence>
<name>A0A8C9W606_SCLFO</name>
<accession>A0A8C9W606</accession>
<reference evidence="10" key="3">
    <citation type="submission" date="2025-09" db="UniProtKB">
        <authorList>
            <consortium name="Ensembl"/>
        </authorList>
    </citation>
    <scope>IDENTIFICATION</scope>
</reference>
<keyword evidence="4 9" id="KW-0812">Transmembrane</keyword>
<keyword evidence="6 9" id="KW-0472">Membrane</keyword>
<feature type="transmembrane region" description="Helical" evidence="9">
    <location>
        <begin position="168"/>
        <end position="190"/>
    </location>
</feature>
<evidence type="ECO:0000256" key="1">
    <source>
        <dbReference type="ARBA" id="ARBA00004141"/>
    </source>
</evidence>
<evidence type="ECO:0000313" key="10">
    <source>
        <dbReference type="Ensembl" id="ENSSFOP00015070140.1"/>
    </source>
</evidence>